<sequence>MRPKCRSKETQTEQSSTLSSGDVAKPWTTSQPFTSTPLKDERPAKSRRCELEGEESVSFEEVCDPQDVTYEPAQSATSVTEPSKHS</sequence>
<gene>
    <name evidence="2" type="ORF">R3I93_023027</name>
</gene>
<protein>
    <submittedName>
        <fullName evidence="2">Uncharacterized protein</fullName>
    </submittedName>
</protein>
<name>A0AAN9C3N8_9TELE</name>
<comment type="caution">
    <text evidence="2">The sequence shown here is derived from an EMBL/GenBank/DDBJ whole genome shotgun (WGS) entry which is preliminary data.</text>
</comment>
<accession>A0AAN9C3N8</accession>
<feature type="compositionally biased region" description="Polar residues" evidence="1">
    <location>
        <begin position="72"/>
        <end position="86"/>
    </location>
</feature>
<reference evidence="2 3" key="1">
    <citation type="submission" date="2024-02" db="EMBL/GenBank/DDBJ databases">
        <title>Chromosome-level genome assembly of the Eurasian Minnow (Phoxinus phoxinus).</title>
        <authorList>
            <person name="Oriowo T.O."/>
            <person name="Martin S."/>
            <person name="Stange M."/>
            <person name="Chrysostomakis Y."/>
            <person name="Brown T."/>
            <person name="Winkler S."/>
            <person name="Kukowka S."/>
            <person name="Myers E.W."/>
            <person name="Bohne A."/>
        </authorList>
    </citation>
    <scope>NUCLEOTIDE SEQUENCE [LARGE SCALE GENOMIC DNA]</scope>
    <source>
        <strain evidence="2">ZFMK-TIS-60720</strain>
        <tissue evidence="2">Whole Organism</tissue>
    </source>
</reference>
<organism evidence="2 3">
    <name type="scientific">Phoxinus phoxinus</name>
    <name type="common">Eurasian minnow</name>
    <dbReference type="NCBI Taxonomy" id="58324"/>
    <lineage>
        <taxon>Eukaryota</taxon>
        <taxon>Metazoa</taxon>
        <taxon>Chordata</taxon>
        <taxon>Craniata</taxon>
        <taxon>Vertebrata</taxon>
        <taxon>Euteleostomi</taxon>
        <taxon>Actinopterygii</taxon>
        <taxon>Neopterygii</taxon>
        <taxon>Teleostei</taxon>
        <taxon>Ostariophysi</taxon>
        <taxon>Cypriniformes</taxon>
        <taxon>Leuciscidae</taxon>
        <taxon>Phoxininae</taxon>
        <taxon>Phoxinus</taxon>
    </lineage>
</organism>
<dbReference type="AlphaFoldDB" id="A0AAN9C3N8"/>
<evidence type="ECO:0000313" key="3">
    <source>
        <dbReference type="Proteomes" id="UP001364617"/>
    </source>
</evidence>
<evidence type="ECO:0000313" key="2">
    <source>
        <dbReference type="EMBL" id="KAK7122090.1"/>
    </source>
</evidence>
<feature type="region of interest" description="Disordered" evidence="1">
    <location>
        <begin position="1"/>
        <end position="86"/>
    </location>
</feature>
<proteinExistence type="predicted"/>
<dbReference type="Proteomes" id="UP001364617">
    <property type="component" value="Unassembled WGS sequence"/>
</dbReference>
<feature type="compositionally biased region" description="Basic and acidic residues" evidence="1">
    <location>
        <begin position="38"/>
        <end position="51"/>
    </location>
</feature>
<feature type="compositionally biased region" description="Acidic residues" evidence="1">
    <location>
        <begin position="52"/>
        <end position="64"/>
    </location>
</feature>
<evidence type="ECO:0000256" key="1">
    <source>
        <dbReference type="SAM" id="MobiDB-lite"/>
    </source>
</evidence>
<feature type="compositionally biased region" description="Basic and acidic residues" evidence="1">
    <location>
        <begin position="1"/>
        <end position="11"/>
    </location>
</feature>
<dbReference type="EMBL" id="JAYKXH010000025">
    <property type="protein sequence ID" value="KAK7122090.1"/>
    <property type="molecule type" value="Genomic_DNA"/>
</dbReference>
<keyword evidence="3" id="KW-1185">Reference proteome</keyword>
<feature type="compositionally biased region" description="Polar residues" evidence="1">
    <location>
        <begin position="27"/>
        <end position="37"/>
    </location>
</feature>